<dbReference type="RefSeq" id="WP_204054706.1">
    <property type="nucleotide sequence ID" value="NZ_BMQD01000005.1"/>
</dbReference>
<reference evidence="1" key="2">
    <citation type="submission" date="2022-09" db="EMBL/GenBank/DDBJ databases">
        <authorList>
            <person name="Sun Q."/>
            <person name="Ohkuma M."/>
        </authorList>
    </citation>
    <scope>NUCLEOTIDE SEQUENCE</scope>
    <source>
        <strain evidence="1">JCM 3093</strain>
    </source>
</reference>
<name>A0AA37F3Y7_9ACTN</name>
<dbReference type="AlphaFoldDB" id="A0AA37F3Y7"/>
<evidence type="ECO:0000313" key="2">
    <source>
        <dbReference type="Proteomes" id="UP000627984"/>
    </source>
</evidence>
<sequence length="80" mass="9105">MIRACFQIQRAEWRHGCADPHRCGEKWHRRPCKENCTEYGHLPGCKPDCAKPGHNRYKRPCLKDCTGHADSGRPSSSMPG</sequence>
<gene>
    <name evidence="1" type="ORF">GCM10010126_22280</name>
</gene>
<protein>
    <submittedName>
        <fullName evidence="1">Uncharacterized protein</fullName>
    </submittedName>
</protein>
<dbReference type="Proteomes" id="UP000627984">
    <property type="component" value="Unassembled WGS sequence"/>
</dbReference>
<proteinExistence type="predicted"/>
<accession>A0AA37F3Y7</accession>
<organism evidence="1 2">
    <name type="scientific">Planomonospora parontospora</name>
    <dbReference type="NCBI Taxonomy" id="58119"/>
    <lineage>
        <taxon>Bacteria</taxon>
        <taxon>Bacillati</taxon>
        <taxon>Actinomycetota</taxon>
        <taxon>Actinomycetes</taxon>
        <taxon>Streptosporangiales</taxon>
        <taxon>Streptosporangiaceae</taxon>
        <taxon>Planomonospora</taxon>
    </lineage>
</organism>
<comment type="caution">
    <text evidence="1">The sequence shown here is derived from an EMBL/GenBank/DDBJ whole genome shotgun (WGS) entry which is preliminary data.</text>
</comment>
<reference evidence="1" key="1">
    <citation type="journal article" date="2014" name="Int. J. Syst. Evol. Microbiol.">
        <title>Complete genome sequence of Corynebacterium casei LMG S-19264T (=DSM 44701T), isolated from a smear-ripened cheese.</title>
        <authorList>
            <consortium name="US DOE Joint Genome Institute (JGI-PGF)"/>
            <person name="Walter F."/>
            <person name="Albersmeier A."/>
            <person name="Kalinowski J."/>
            <person name="Ruckert C."/>
        </authorList>
    </citation>
    <scope>NUCLEOTIDE SEQUENCE</scope>
    <source>
        <strain evidence="1">JCM 3093</strain>
    </source>
</reference>
<evidence type="ECO:0000313" key="1">
    <source>
        <dbReference type="EMBL" id="GGK62442.1"/>
    </source>
</evidence>
<dbReference type="EMBL" id="BMQD01000005">
    <property type="protein sequence ID" value="GGK62442.1"/>
    <property type="molecule type" value="Genomic_DNA"/>
</dbReference>